<gene>
    <name evidence="1" type="ORF">KAM351_27260</name>
</gene>
<organism evidence="1 2">
    <name type="scientific">Aeromonas caviae</name>
    <name type="common">Aeromonas punctata</name>
    <dbReference type="NCBI Taxonomy" id="648"/>
    <lineage>
        <taxon>Bacteria</taxon>
        <taxon>Pseudomonadati</taxon>
        <taxon>Pseudomonadota</taxon>
        <taxon>Gammaproteobacteria</taxon>
        <taxon>Aeromonadales</taxon>
        <taxon>Aeromonadaceae</taxon>
        <taxon>Aeromonas</taxon>
    </lineage>
</organism>
<dbReference type="RefSeq" id="WP_223940206.1">
    <property type="nucleotide sequence ID" value="NZ_BPNN01000040.1"/>
</dbReference>
<reference evidence="1" key="1">
    <citation type="submission" date="2021-07" db="EMBL/GenBank/DDBJ databases">
        <title>Draft genome sequence of carbapenem-resistant Aeromonas spp. in Japan.</title>
        <authorList>
            <person name="Maehana S."/>
            <person name="Suzuki M."/>
            <person name="Kitasato H."/>
        </authorList>
    </citation>
    <scope>NUCLEOTIDE SEQUENCE</scope>
    <source>
        <strain evidence="1">KAM351</strain>
    </source>
</reference>
<dbReference type="AlphaFoldDB" id="A0AA37FVG4"/>
<dbReference type="Proteomes" id="UP000886934">
    <property type="component" value="Unassembled WGS sequence"/>
</dbReference>
<protein>
    <submittedName>
        <fullName evidence="1">Uncharacterized protein</fullName>
    </submittedName>
</protein>
<comment type="caution">
    <text evidence="1">The sequence shown here is derived from an EMBL/GenBank/DDBJ whole genome shotgun (WGS) entry which is preliminary data.</text>
</comment>
<proteinExistence type="predicted"/>
<evidence type="ECO:0000313" key="1">
    <source>
        <dbReference type="EMBL" id="GJA64115.1"/>
    </source>
</evidence>
<sequence length="122" mass="13695">MIFREAFHRLISGALGLEPYPDTVPQEARLPAAGYFLTSPVQANRTLEGRITLQSHNWQIDLFATRRTELDQLANRLAALDGTTTTEFQRVTVLDARDAKSEGGSELRAIVEIQTTNRRNRA</sequence>
<evidence type="ECO:0000313" key="2">
    <source>
        <dbReference type="Proteomes" id="UP000886934"/>
    </source>
</evidence>
<dbReference type="EMBL" id="BPNN01000040">
    <property type="protein sequence ID" value="GJA64115.1"/>
    <property type="molecule type" value="Genomic_DNA"/>
</dbReference>
<accession>A0AA37FVG4</accession>
<name>A0AA37FVG4_AERCA</name>